<dbReference type="Proteomes" id="UP000017840">
    <property type="component" value="Unassembled WGS sequence"/>
</dbReference>
<evidence type="ECO:0000259" key="5">
    <source>
        <dbReference type="Pfam" id="PF25162"/>
    </source>
</evidence>
<evidence type="ECO:0000256" key="3">
    <source>
        <dbReference type="SAM" id="Phobius"/>
    </source>
</evidence>
<feature type="transmembrane region" description="Helical" evidence="3">
    <location>
        <begin position="698"/>
        <end position="716"/>
    </location>
</feature>
<dbReference type="InterPro" id="IPR057149">
    <property type="entry name" value="DUF7827"/>
</dbReference>
<keyword evidence="3" id="KW-0472">Membrane</keyword>
<evidence type="ECO:0008006" key="8">
    <source>
        <dbReference type="Google" id="ProtNLM"/>
    </source>
</evidence>
<evidence type="ECO:0000313" key="7">
    <source>
        <dbReference type="Proteomes" id="UP000017840"/>
    </source>
</evidence>
<sequence length="720" mass="76546">MTLLDSSDTEIDSGTSDYTIVAPSTEDGALLFAGQEVNYNTNGDGYSNYILRSGDPDDDDSDQALRTLNAGEDGLISIDTESLDTGSYYITGDGNDVLEFEVIVQDFSAEFDDDSVGNTGDVANTTLEFSSDNRASQFDVNITEEDTALDDDELMDIFGSDGANGSGYTAVDADLDDDEDEDGIRLLNVGDGEEIETTFDDVDAGEYNFTFQVNDTEVSDSDSIEVTETDDGELSFNDSTITEEQGDIAAINVTFNEATDEGHLIIGDFADSGYQANISVVDDNDDGVVQVMFNTYTAGTADGAPIVWADGDDDEATLENRDADSQTIGDLLDTTNDGYQLATSTNTGTSSDAFTETLENPDELGTLFLEERSTDNITTWVAPDEVFDEYDDLDSASDVTEAIEGGYVTESNSLAEGDVAVFQVQASGLAGIIEDNTSDLLTFFQNEDSVPFNLEGPDRANQEQRTVDLSSTSSVDVITTNDNNVFIVMDTTDGGLEWQGDAGDVDDDTSLTANLTVTDNRLLDSDDADDDQTVETDFTSVEPDAEFDGDEPIEVPANEDATISGTTNVAPGTEVTVRVQSDEAEARFIKTNESVMVQPDGTFSAMFDFTDDATVDDTFEATIRDYGGDQVSIDGVVVEATNTSTSADTTTEGDTTTSEGTTTEGDTTTSEGTTTMGDETTSEEPATEGGETTTTTPGFTGVLALVALIGAALVALRRDN</sequence>
<feature type="compositionally biased region" description="Low complexity" evidence="2">
    <location>
        <begin position="642"/>
        <end position="679"/>
    </location>
</feature>
<dbReference type="Pfam" id="PF18204">
    <property type="entry name" value="PGF-CTERM"/>
    <property type="match status" value="1"/>
</dbReference>
<feature type="domain" description="PGF-CTERM archaeal protein-sorting signal" evidence="4">
    <location>
        <begin position="696"/>
        <end position="718"/>
    </location>
</feature>
<reference evidence="6 7" key="1">
    <citation type="journal article" date="2013" name="Genome Announc.">
        <title>Draft Genome Sequence of 'Candidatus Halobonum tyrrellensis' Strain G22, Isolated from the Hypersaline Waters of Lake Tyrrell, Australia.</title>
        <authorList>
            <person name="Ugalde J.A."/>
            <person name="Narasingarao P."/>
            <person name="Kuo S."/>
            <person name="Podell S."/>
            <person name="Allen E.E."/>
        </authorList>
    </citation>
    <scope>NUCLEOTIDE SEQUENCE [LARGE SCALE GENOMIC DNA]</scope>
    <source>
        <strain evidence="6 7">G22</strain>
    </source>
</reference>
<feature type="region of interest" description="Disordered" evidence="2">
    <location>
        <begin position="642"/>
        <end position="697"/>
    </location>
</feature>
<dbReference type="GO" id="GO:0030115">
    <property type="term" value="C:S-layer"/>
    <property type="evidence" value="ECO:0007669"/>
    <property type="project" value="UniProtKB-SubCell"/>
</dbReference>
<dbReference type="eggNOG" id="arCOG06273">
    <property type="taxonomic scope" value="Archaea"/>
</dbReference>
<feature type="compositionally biased region" description="Polar residues" evidence="2">
    <location>
        <begin position="1"/>
        <end position="18"/>
    </location>
</feature>
<feature type="domain" description="DUF7827" evidence="5">
    <location>
        <begin position="226"/>
        <end position="346"/>
    </location>
</feature>
<evidence type="ECO:0000313" key="6">
    <source>
        <dbReference type="EMBL" id="ESP89867.1"/>
    </source>
</evidence>
<organism evidence="6 7">
    <name type="scientific">Candidatus Halobonum tyrrellensis G22</name>
    <dbReference type="NCBI Taxonomy" id="1324957"/>
    <lineage>
        <taxon>Archaea</taxon>
        <taxon>Methanobacteriati</taxon>
        <taxon>Methanobacteriota</taxon>
        <taxon>Stenosarchaea group</taxon>
        <taxon>Halobacteria</taxon>
        <taxon>Halobacteriales</taxon>
        <taxon>Haloferacaceae</taxon>
        <taxon>Candidatus Halobonum</taxon>
    </lineage>
</organism>
<evidence type="ECO:0000259" key="4">
    <source>
        <dbReference type="Pfam" id="PF18204"/>
    </source>
</evidence>
<keyword evidence="3" id="KW-1133">Transmembrane helix</keyword>
<dbReference type="EMBL" id="ASGZ01000004">
    <property type="protein sequence ID" value="ESP89867.1"/>
    <property type="molecule type" value="Genomic_DNA"/>
</dbReference>
<dbReference type="NCBIfam" id="NF045517">
    <property type="entry name" value="halo_surf_dom"/>
    <property type="match status" value="1"/>
</dbReference>
<keyword evidence="7" id="KW-1185">Reference proteome</keyword>
<dbReference type="STRING" id="1324957.K933_01557"/>
<gene>
    <name evidence="6" type="ORF">K933_01557</name>
</gene>
<dbReference type="AlphaFoldDB" id="V4J3A3"/>
<dbReference type="PATRIC" id="fig|1324957.4.peg.322"/>
<feature type="compositionally biased region" description="Low complexity" evidence="2">
    <location>
        <begin position="687"/>
        <end position="697"/>
    </location>
</feature>
<accession>V4J3A3</accession>
<keyword evidence="1" id="KW-0732">Signal</keyword>
<dbReference type="GO" id="GO:0005886">
    <property type="term" value="C:plasma membrane"/>
    <property type="evidence" value="ECO:0007669"/>
    <property type="project" value="UniProtKB-SubCell"/>
</dbReference>
<dbReference type="NCBIfam" id="TIGR04126">
    <property type="entry name" value="PGF_CTERM"/>
    <property type="match status" value="1"/>
</dbReference>
<proteinExistence type="predicted"/>
<evidence type="ECO:0000256" key="1">
    <source>
        <dbReference type="ARBA" id="ARBA00022729"/>
    </source>
</evidence>
<dbReference type="InterPro" id="IPR026371">
    <property type="entry name" value="PGF_CTERM"/>
</dbReference>
<keyword evidence="3" id="KW-0812">Transmembrane</keyword>
<feature type="region of interest" description="Disordered" evidence="2">
    <location>
        <begin position="1"/>
        <end position="20"/>
    </location>
</feature>
<name>V4J3A3_9EURY</name>
<comment type="caution">
    <text evidence="6">The sequence shown here is derived from an EMBL/GenBank/DDBJ whole genome shotgun (WGS) entry which is preliminary data.</text>
</comment>
<evidence type="ECO:0000256" key="2">
    <source>
        <dbReference type="SAM" id="MobiDB-lite"/>
    </source>
</evidence>
<dbReference type="Pfam" id="PF25162">
    <property type="entry name" value="DUF7827"/>
    <property type="match status" value="1"/>
</dbReference>
<protein>
    <recommendedName>
        <fullName evidence="8">PGF-CTERM sorting domain-containing protein</fullName>
    </recommendedName>
</protein>